<dbReference type="VEuPathDB" id="FungiDB:ACJ73_07781"/>
<reference evidence="1 2" key="1">
    <citation type="submission" date="2015-08" db="EMBL/GenBank/DDBJ databases">
        <title>Emmonsia species relationships and genome sequence.</title>
        <authorList>
            <person name="Cuomo C.A."/>
            <person name="Schwartz I.S."/>
            <person name="Kenyon C."/>
            <person name="De Hoog G.S."/>
            <person name="Govender N.P."/>
            <person name="Botha A."/>
            <person name="Moreno L."/>
            <person name="De Vries M."/>
            <person name="Munoz J.F."/>
            <person name="Stielow J.B."/>
        </authorList>
    </citation>
    <scope>NUCLEOTIDE SEQUENCE [LARGE SCALE GENOMIC DNA]</scope>
    <source>
        <strain evidence="1 2">EI222</strain>
    </source>
</reference>
<evidence type="ECO:0000313" key="1">
    <source>
        <dbReference type="EMBL" id="OJD20882.1"/>
    </source>
</evidence>
<comment type="caution">
    <text evidence="1">The sequence shown here is derived from an EMBL/GenBank/DDBJ whole genome shotgun (WGS) entry which is preliminary data.</text>
</comment>
<dbReference type="EMBL" id="LGTZ01001658">
    <property type="protein sequence ID" value="OJD20882.1"/>
    <property type="molecule type" value="Genomic_DNA"/>
</dbReference>
<proteinExistence type="predicted"/>
<dbReference type="OrthoDB" id="10317982at2759"/>
<gene>
    <name evidence="1" type="ORF">ACJ73_07781</name>
</gene>
<evidence type="ECO:0000313" key="2">
    <source>
        <dbReference type="Proteomes" id="UP000242791"/>
    </source>
</evidence>
<dbReference type="AlphaFoldDB" id="A0A1J9PYA1"/>
<protein>
    <submittedName>
        <fullName evidence="1">Uncharacterized protein</fullName>
    </submittedName>
</protein>
<dbReference type="Proteomes" id="UP000242791">
    <property type="component" value="Unassembled WGS sequence"/>
</dbReference>
<name>A0A1J9PYA1_9EURO</name>
<accession>A0A1J9PYA1</accession>
<keyword evidence="2" id="KW-1185">Reference proteome</keyword>
<organism evidence="1 2">
    <name type="scientific">Blastomyces percursus</name>
    <dbReference type="NCBI Taxonomy" id="1658174"/>
    <lineage>
        <taxon>Eukaryota</taxon>
        <taxon>Fungi</taxon>
        <taxon>Dikarya</taxon>
        <taxon>Ascomycota</taxon>
        <taxon>Pezizomycotina</taxon>
        <taxon>Eurotiomycetes</taxon>
        <taxon>Eurotiomycetidae</taxon>
        <taxon>Onygenales</taxon>
        <taxon>Ajellomycetaceae</taxon>
        <taxon>Blastomyces</taxon>
    </lineage>
</organism>
<sequence length="75" mass="8491">MASFIGSQLRFIIAYNDGIEHLCIHMNKLIDHSQFNQKNMDLTLRWFLNSPVGGTTIPLDTQTLPMRGAARTKSN</sequence>